<comment type="caution">
    <text evidence="2">The sequence shown here is derived from an EMBL/GenBank/DDBJ whole genome shotgun (WGS) entry which is preliminary data.</text>
</comment>
<dbReference type="EMBL" id="WWCU01000004">
    <property type="protein sequence ID" value="MYN06739.1"/>
    <property type="molecule type" value="Genomic_DNA"/>
</dbReference>
<evidence type="ECO:0000313" key="3">
    <source>
        <dbReference type="Proteomes" id="UP000450676"/>
    </source>
</evidence>
<organism evidence="2 3">
    <name type="scientific">Pseudoduganella aquatica</name>
    <dbReference type="NCBI Taxonomy" id="2660641"/>
    <lineage>
        <taxon>Bacteria</taxon>
        <taxon>Pseudomonadati</taxon>
        <taxon>Pseudomonadota</taxon>
        <taxon>Betaproteobacteria</taxon>
        <taxon>Burkholderiales</taxon>
        <taxon>Oxalobacteraceae</taxon>
        <taxon>Telluria group</taxon>
        <taxon>Pseudoduganella</taxon>
    </lineage>
</organism>
<gene>
    <name evidence="2" type="ORF">GTP77_05250</name>
</gene>
<sequence>MKKTQRYIAMLAACLGLAAIPAMADVVRVDTSTWFKRTTADSSTLAAADKCWVNAGSMLGAGSASPVVANHYAATLDTPLAGCAFSTGYFFAPHVAWVQDPVAPPAQDPAQVWYFGTLGTNAKVADDQLAPLTIAAGGNKFWKSNNPEIFTGTGWLMQNSRTDATRGGQANQLTGCSSAYFFHINQTGGTAYVHLLASNPQAGGVTLSAKGSAYTNATKPLNGKGTGQSYYVSKDWRDGSYAVNFSNRAVASLQATEIAKVAMSANNMADGRFEICTTGGVYLYTVVTTTGTTSDAINKSQGAAAPGDIYSTGPNTYGREGGVYAASEMTGLTNVVLPAGSGQYIGFSFDTTAKYNSHLHEQTVAADTRLSDSATRTFGNYGHKFDTTLRLFNTTSAARDVRISFASSYTAATNTPSFTFSSPASFNGVKLDLWTTPTQPRQVIGTYTVPANSYFDARLLVYIAGLGVTNQQLVVEAL</sequence>
<keyword evidence="1" id="KW-0732">Signal</keyword>
<dbReference type="InterPro" id="IPR021801">
    <property type="entry name" value="DUF3370"/>
</dbReference>
<dbReference type="AlphaFoldDB" id="A0A7X4H9H7"/>
<reference evidence="2 3" key="1">
    <citation type="submission" date="2019-12" db="EMBL/GenBank/DDBJ databases">
        <title>Novel species isolated from a subtropical stream in China.</title>
        <authorList>
            <person name="Lu H."/>
        </authorList>
    </citation>
    <scope>NUCLEOTIDE SEQUENCE [LARGE SCALE GENOMIC DNA]</scope>
    <source>
        <strain evidence="2 3">FT127W</strain>
    </source>
</reference>
<name>A0A7X4H9H7_9BURK</name>
<accession>A0A7X4H9H7</accession>
<evidence type="ECO:0000256" key="1">
    <source>
        <dbReference type="SAM" id="SignalP"/>
    </source>
</evidence>
<proteinExistence type="predicted"/>
<keyword evidence="3" id="KW-1185">Reference proteome</keyword>
<feature type="signal peptide" evidence="1">
    <location>
        <begin position="1"/>
        <end position="24"/>
    </location>
</feature>
<dbReference type="Pfam" id="PF11850">
    <property type="entry name" value="DUF3370"/>
    <property type="match status" value="1"/>
</dbReference>
<evidence type="ECO:0000313" key="2">
    <source>
        <dbReference type="EMBL" id="MYN06739.1"/>
    </source>
</evidence>
<protein>
    <submittedName>
        <fullName evidence="2">DUF3370 family protein</fullName>
    </submittedName>
</protein>
<feature type="chain" id="PRO_5031111643" evidence="1">
    <location>
        <begin position="25"/>
        <end position="478"/>
    </location>
</feature>
<dbReference type="Proteomes" id="UP000450676">
    <property type="component" value="Unassembled WGS sequence"/>
</dbReference>
<dbReference type="RefSeq" id="WP_161071135.1">
    <property type="nucleotide sequence ID" value="NZ_CP086370.1"/>
</dbReference>